<keyword evidence="1" id="KW-0812">Transmembrane</keyword>
<accession>A0A2H0BSZ8</accession>
<sequence>MVYALLFGATAALIQFGIWLFLSRITYKQRLRKALAKRGLAELSMRERLGVWCSYVFEIMTGIVLFASSYYGVAAFGGTSRSISATFFLSYILSTAVYSFIWRQLARKKSF</sequence>
<feature type="transmembrane region" description="Helical" evidence="1">
    <location>
        <begin position="83"/>
        <end position="102"/>
    </location>
</feature>
<name>A0A2H0BSZ8_9BACT</name>
<comment type="caution">
    <text evidence="2">The sequence shown here is derived from an EMBL/GenBank/DDBJ whole genome shotgun (WGS) entry which is preliminary data.</text>
</comment>
<feature type="transmembrane region" description="Helical" evidence="1">
    <location>
        <begin position="48"/>
        <end position="71"/>
    </location>
</feature>
<proteinExistence type="predicted"/>
<evidence type="ECO:0000256" key="1">
    <source>
        <dbReference type="SAM" id="Phobius"/>
    </source>
</evidence>
<keyword evidence="1" id="KW-1133">Transmembrane helix</keyword>
<gene>
    <name evidence="2" type="ORF">COX00_01280</name>
</gene>
<dbReference type="Proteomes" id="UP000231581">
    <property type="component" value="Unassembled WGS sequence"/>
</dbReference>
<evidence type="ECO:0000313" key="3">
    <source>
        <dbReference type="Proteomes" id="UP000231581"/>
    </source>
</evidence>
<keyword evidence="1" id="KW-0472">Membrane</keyword>
<reference evidence="2 3" key="1">
    <citation type="submission" date="2017-09" db="EMBL/GenBank/DDBJ databases">
        <title>Depth-based differentiation of microbial function through sediment-hosted aquifers and enrichment of novel symbionts in the deep terrestrial subsurface.</title>
        <authorList>
            <person name="Probst A.J."/>
            <person name="Ladd B."/>
            <person name="Jarett J.K."/>
            <person name="Geller-Mcgrath D.E."/>
            <person name="Sieber C.M."/>
            <person name="Emerson J.B."/>
            <person name="Anantharaman K."/>
            <person name="Thomas B.C."/>
            <person name="Malmstrom R."/>
            <person name="Stieglmeier M."/>
            <person name="Klingl A."/>
            <person name="Woyke T."/>
            <person name="Ryan C.M."/>
            <person name="Banfield J.F."/>
        </authorList>
    </citation>
    <scope>NUCLEOTIDE SEQUENCE [LARGE SCALE GENOMIC DNA]</scope>
    <source>
        <strain evidence="2">CG22_combo_CG10-13_8_21_14_all_47_17</strain>
    </source>
</reference>
<dbReference type="EMBL" id="PCSZ01000030">
    <property type="protein sequence ID" value="PIP60792.1"/>
    <property type="molecule type" value="Genomic_DNA"/>
</dbReference>
<evidence type="ECO:0000313" key="2">
    <source>
        <dbReference type="EMBL" id="PIP60792.1"/>
    </source>
</evidence>
<dbReference type="AlphaFoldDB" id="A0A2H0BSZ8"/>
<organism evidence="2 3">
    <name type="scientific">Candidatus Uhrbacteria bacterium CG22_combo_CG10-13_8_21_14_all_47_17</name>
    <dbReference type="NCBI Taxonomy" id="1975041"/>
    <lineage>
        <taxon>Bacteria</taxon>
        <taxon>Candidatus Uhriibacteriota</taxon>
    </lineage>
</organism>
<feature type="transmembrane region" description="Helical" evidence="1">
    <location>
        <begin position="6"/>
        <end position="27"/>
    </location>
</feature>
<protein>
    <submittedName>
        <fullName evidence="2">Uncharacterized protein</fullName>
    </submittedName>
</protein>